<dbReference type="InterPro" id="IPR016032">
    <property type="entry name" value="Sig_transdc_resp-reg_C-effctor"/>
</dbReference>
<protein>
    <recommendedName>
        <fullName evidence="2">HTH luxR-type domain-containing protein</fullName>
    </recommendedName>
</protein>
<evidence type="ECO:0000259" key="2">
    <source>
        <dbReference type="PROSITE" id="PS50043"/>
    </source>
</evidence>
<name>A0ABP4J638_9ACTN</name>
<keyword evidence="4" id="KW-1185">Reference proteome</keyword>
<dbReference type="InterPro" id="IPR036388">
    <property type="entry name" value="WH-like_DNA-bd_sf"/>
</dbReference>
<dbReference type="EMBL" id="BAAAIZ010000002">
    <property type="protein sequence ID" value="GAA1414247.1"/>
    <property type="molecule type" value="Genomic_DNA"/>
</dbReference>
<dbReference type="Proteomes" id="UP001500973">
    <property type="component" value="Unassembled WGS sequence"/>
</dbReference>
<sequence>MANRALARRLGIAERTVKAHVAHIIEKLGLSTRLEAAVVAAVHHELICPERHSAAGQTARGTAGAGGAGVQWRRPLSYSDRIPPAHDASFATRSVPAISSTPAPQQLLDGYRGRESPTGPRP</sequence>
<dbReference type="SUPFAM" id="SSF46894">
    <property type="entry name" value="C-terminal effector domain of the bipartite response regulators"/>
    <property type="match status" value="1"/>
</dbReference>
<comment type="caution">
    <text evidence="3">The sequence shown here is derived from an EMBL/GenBank/DDBJ whole genome shotgun (WGS) entry which is preliminary data.</text>
</comment>
<dbReference type="Pfam" id="PF00196">
    <property type="entry name" value="GerE"/>
    <property type="match status" value="1"/>
</dbReference>
<gene>
    <name evidence="3" type="ORF">GCM10009601_01730</name>
</gene>
<dbReference type="InterPro" id="IPR000792">
    <property type="entry name" value="Tscrpt_reg_LuxR_C"/>
</dbReference>
<proteinExistence type="predicted"/>
<accession>A0ABP4J638</accession>
<dbReference type="PROSITE" id="PS50043">
    <property type="entry name" value="HTH_LUXR_2"/>
    <property type="match status" value="1"/>
</dbReference>
<dbReference type="Gene3D" id="1.10.10.10">
    <property type="entry name" value="Winged helix-like DNA-binding domain superfamily/Winged helix DNA-binding domain"/>
    <property type="match status" value="1"/>
</dbReference>
<evidence type="ECO:0000313" key="3">
    <source>
        <dbReference type="EMBL" id="GAA1414247.1"/>
    </source>
</evidence>
<feature type="region of interest" description="Disordered" evidence="1">
    <location>
        <begin position="75"/>
        <end position="122"/>
    </location>
</feature>
<evidence type="ECO:0000256" key="1">
    <source>
        <dbReference type="SAM" id="MobiDB-lite"/>
    </source>
</evidence>
<dbReference type="SMART" id="SM00421">
    <property type="entry name" value="HTH_LUXR"/>
    <property type="match status" value="1"/>
</dbReference>
<reference evidence="4" key="1">
    <citation type="journal article" date="2019" name="Int. J. Syst. Evol. Microbiol.">
        <title>The Global Catalogue of Microorganisms (GCM) 10K type strain sequencing project: providing services to taxonomists for standard genome sequencing and annotation.</title>
        <authorList>
            <consortium name="The Broad Institute Genomics Platform"/>
            <consortium name="The Broad Institute Genome Sequencing Center for Infectious Disease"/>
            <person name="Wu L."/>
            <person name="Ma J."/>
        </authorList>
    </citation>
    <scope>NUCLEOTIDE SEQUENCE [LARGE SCALE GENOMIC DNA]</scope>
    <source>
        <strain evidence="4">JCM 11756</strain>
    </source>
</reference>
<organism evidence="3 4">
    <name type="scientific">Streptomyces thermospinosisporus</name>
    <dbReference type="NCBI Taxonomy" id="161482"/>
    <lineage>
        <taxon>Bacteria</taxon>
        <taxon>Bacillati</taxon>
        <taxon>Actinomycetota</taxon>
        <taxon>Actinomycetes</taxon>
        <taxon>Kitasatosporales</taxon>
        <taxon>Streptomycetaceae</taxon>
        <taxon>Streptomyces</taxon>
    </lineage>
</organism>
<feature type="domain" description="HTH luxR-type" evidence="2">
    <location>
        <begin position="1"/>
        <end position="44"/>
    </location>
</feature>
<evidence type="ECO:0000313" key="4">
    <source>
        <dbReference type="Proteomes" id="UP001500973"/>
    </source>
</evidence>